<gene>
    <name evidence="3" type="ORF">FWILDA_LOCUS12971</name>
</gene>
<comment type="caution">
    <text evidence="3">The sequence shown here is derived from an EMBL/GenBank/DDBJ whole genome shotgun (WGS) entry which is preliminary data.</text>
</comment>
<feature type="compositionally biased region" description="Low complexity" evidence="2">
    <location>
        <begin position="208"/>
        <end position="219"/>
    </location>
</feature>
<protein>
    <submittedName>
        <fullName evidence="3">8990_t:CDS:1</fullName>
    </submittedName>
</protein>
<feature type="region of interest" description="Disordered" evidence="2">
    <location>
        <begin position="193"/>
        <end position="241"/>
    </location>
</feature>
<dbReference type="AlphaFoldDB" id="A0A9W4T052"/>
<organism evidence="3 4">
    <name type="scientific">Funneliformis geosporum</name>
    <dbReference type="NCBI Taxonomy" id="1117311"/>
    <lineage>
        <taxon>Eukaryota</taxon>
        <taxon>Fungi</taxon>
        <taxon>Fungi incertae sedis</taxon>
        <taxon>Mucoromycota</taxon>
        <taxon>Glomeromycotina</taxon>
        <taxon>Glomeromycetes</taxon>
        <taxon>Glomerales</taxon>
        <taxon>Glomeraceae</taxon>
        <taxon>Funneliformis</taxon>
    </lineage>
</organism>
<evidence type="ECO:0000256" key="2">
    <source>
        <dbReference type="SAM" id="MobiDB-lite"/>
    </source>
</evidence>
<accession>A0A9W4T052</accession>
<dbReference type="EMBL" id="CAMKVN010004520">
    <property type="protein sequence ID" value="CAI2187229.1"/>
    <property type="molecule type" value="Genomic_DNA"/>
</dbReference>
<evidence type="ECO:0000313" key="4">
    <source>
        <dbReference type="Proteomes" id="UP001153678"/>
    </source>
</evidence>
<name>A0A9W4T052_9GLOM</name>
<keyword evidence="1" id="KW-0175">Coiled coil</keyword>
<feature type="compositionally biased region" description="Polar residues" evidence="2">
    <location>
        <begin position="195"/>
        <end position="207"/>
    </location>
</feature>
<feature type="non-terminal residue" evidence="3">
    <location>
        <position position="241"/>
    </location>
</feature>
<sequence length="241" mass="27550">KKGRQKITKELILNILKAKLNTKTAKPSNYQGQRKVFIRERVAYDRLAHNLKEDCQTLAKFFDDTTELKNAQKDLINFNNREEFERNKQNLLTKTNQAINGLSVRTGSSTYIGGVCDFRKEIESLKRDIENAQYEEAQELALIEQKEGELKQEIEENQRKAAKKKKQLKISNLGDNFNPNKHIEDFIKAIEDSLSGGNTPKNNPFQTPNINSPSGNSNPRTGGRTRNPLNPFQQTQNTSQD</sequence>
<feature type="compositionally biased region" description="Polar residues" evidence="2">
    <location>
        <begin position="227"/>
        <end position="241"/>
    </location>
</feature>
<dbReference type="OrthoDB" id="2439705at2759"/>
<keyword evidence="4" id="KW-1185">Reference proteome</keyword>
<proteinExistence type="predicted"/>
<reference evidence="3" key="1">
    <citation type="submission" date="2022-08" db="EMBL/GenBank/DDBJ databases">
        <authorList>
            <person name="Kallberg Y."/>
            <person name="Tangrot J."/>
            <person name="Rosling A."/>
        </authorList>
    </citation>
    <scope>NUCLEOTIDE SEQUENCE</scope>
    <source>
        <strain evidence="3">Wild A</strain>
    </source>
</reference>
<dbReference type="Proteomes" id="UP001153678">
    <property type="component" value="Unassembled WGS sequence"/>
</dbReference>
<evidence type="ECO:0000256" key="1">
    <source>
        <dbReference type="SAM" id="Coils"/>
    </source>
</evidence>
<evidence type="ECO:0000313" key="3">
    <source>
        <dbReference type="EMBL" id="CAI2187229.1"/>
    </source>
</evidence>
<feature type="coiled-coil region" evidence="1">
    <location>
        <begin position="140"/>
        <end position="171"/>
    </location>
</feature>